<keyword evidence="2" id="KW-1185">Reference proteome</keyword>
<dbReference type="AlphaFoldDB" id="A0A9N9PH42"/>
<comment type="caution">
    <text evidence="1">The sequence shown here is derived from an EMBL/GenBank/DDBJ whole genome shotgun (WGS) entry which is preliminary data.</text>
</comment>
<protein>
    <submittedName>
        <fullName evidence="1">9730_t:CDS:1</fullName>
    </submittedName>
</protein>
<evidence type="ECO:0000313" key="2">
    <source>
        <dbReference type="Proteomes" id="UP000789759"/>
    </source>
</evidence>
<feature type="non-terminal residue" evidence="1">
    <location>
        <position position="182"/>
    </location>
</feature>
<dbReference type="Proteomes" id="UP000789759">
    <property type="component" value="Unassembled WGS sequence"/>
</dbReference>
<dbReference type="EMBL" id="CAJVQA010057392">
    <property type="protein sequence ID" value="CAG8826443.1"/>
    <property type="molecule type" value="Genomic_DNA"/>
</dbReference>
<proteinExistence type="predicted"/>
<sequence length="182" mass="21393">EFFSVTAHFIISNFELKEVTLAIKHLPYPHSVGKEILLAKVLIARAKRLISFFTCPKQNERLINVQKQYADAFDELQIEDDAKDDEPKLDILVALLLDLRWKNMLFTTELKKNEAINELCHLYKEENSKHKTTNLSEREFSQKRLRTKLYDKSLFNSYSSDINEVDRYLILQEISKDQNALI</sequence>
<evidence type="ECO:0000313" key="1">
    <source>
        <dbReference type="EMBL" id="CAG8826443.1"/>
    </source>
</evidence>
<reference evidence="1" key="1">
    <citation type="submission" date="2021-06" db="EMBL/GenBank/DDBJ databases">
        <authorList>
            <person name="Kallberg Y."/>
            <person name="Tangrot J."/>
            <person name="Rosling A."/>
        </authorList>
    </citation>
    <scope>NUCLEOTIDE SEQUENCE</scope>
    <source>
        <strain evidence="1">FL966</strain>
    </source>
</reference>
<name>A0A9N9PH42_9GLOM</name>
<accession>A0A9N9PH42</accession>
<organism evidence="1 2">
    <name type="scientific">Cetraspora pellucida</name>
    <dbReference type="NCBI Taxonomy" id="1433469"/>
    <lineage>
        <taxon>Eukaryota</taxon>
        <taxon>Fungi</taxon>
        <taxon>Fungi incertae sedis</taxon>
        <taxon>Mucoromycota</taxon>
        <taxon>Glomeromycotina</taxon>
        <taxon>Glomeromycetes</taxon>
        <taxon>Diversisporales</taxon>
        <taxon>Gigasporaceae</taxon>
        <taxon>Cetraspora</taxon>
    </lineage>
</organism>
<gene>
    <name evidence="1" type="ORF">CPELLU_LOCUS20210</name>
</gene>